<dbReference type="Pfam" id="PF06101">
    <property type="entry name" value="Vps62"/>
    <property type="match status" value="1"/>
</dbReference>
<dbReference type="AlphaFoldDB" id="A7RN60"/>
<dbReference type="Proteomes" id="UP000001593">
    <property type="component" value="Unassembled WGS sequence"/>
</dbReference>
<keyword evidence="2" id="KW-1185">Reference proteome</keyword>
<dbReference type="OMA" id="AMHDSHP"/>
<dbReference type="PhylomeDB" id="A7RN60"/>
<proteinExistence type="predicted"/>
<gene>
    <name evidence="1" type="ORF">NEMVEDRAFT_v1g56592</name>
</gene>
<organism evidence="1 2">
    <name type="scientific">Nematostella vectensis</name>
    <name type="common">Starlet sea anemone</name>
    <dbReference type="NCBI Taxonomy" id="45351"/>
    <lineage>
        <taxon>Eukaryota</taxon>
        <taxon>Metazoa</taxon>
        <taxon>Cnidaria</taxon>
        <taxon>Anthozoa</taxon>
        <taxon>Hexacorallia</taxon>
        <taxon>Actiniaria</taxon>
        <taxon>Edwardsiidae</taxon>
        <taxon>Nematostella</taxon>
    </lineage>
</organism>
<dbReference type="eggNOG" id="ENOG502RPK3">
    <property type="taxonomic scope" value="Eukaryota"/>
</dbReference>
<dbReference type="InParanoid" id="A7RN60"/>
<reference evidence="1 2" key="1">
    <citation type="journal article" date="2007" name="Science">
        <title>Sea anemone genome reveals ancestral eumetazoan gene repertoire and genomic organization.</title>
        <authorList>
            <person name="Putnam N.H."/>
            <person name="Srivastava M."/>
            <person name="Hellsten U."/>
            <person name="Dirks B."/>
            <person name="Chapman J."/>
            <person name="Salamov A."/>
            <person name="Terry A."/>
            <person name="Shapiro H."/>
            <person name="Lindquist E."/>
            <person name="Kapitonov V.V."/>
            <person name="Jurka J."/>
            <person name="Genikhovich G."/>
            <person name="Grigoriev I.V."/>
            <person name="Lucas S.M."/>
            <person name="Steele R.E."/>
            <person name="Finnerty J.R."/>
            <person name="Technau U."/>
            <person name="Martindale M.Q."/>
            <person name="Rokhsar D.S."/>
        </authorList>
    </citation>
    <scope>NUCLEOTIDE SEQUENCE [LARGE SCALE GENOMIC DNA]</scope>
    <source>
        <strain evidence="2">CH2 X CH6</strain>
    </source>
</reference>
<sequence>YYDIYYWLFYPYNRGKRVCIGLKPKFIGCIGGYSTFGHHVGDWEHVTIRLNWNMEPLQLYVSAHNFGTRYNYDKHTGVFRSGNRVLAMHDSHPVVYSALGSHGMWDRPGTHTYKKLFNGEKLQDKTNAGHKWYTWGNLMV</sequence>
<dbReference type="PANTHER" id="PTHR48174">
    <property type="entry name" value="DUF946 FAMILY PROTEIN"/>
    <property type="match status" value="1"/>
</dbReference>
<evidence type="ECO:0000313" key="2">
    <source>
        <dbReference type="Proteomes" id="UP000001593"/>
    </source>
</evidence>
<dbReference type="HOGENOM" id="CLU_1840153_0_0_1"/>
<protein>
    <submittedName>
        <fullName evidence="1">Uncharacterized protein</fullName>
    </submittedName>
</protein>
<dbReference type="EMBL" id="DS469522">
    <property type="protein sequence ID" value="EDO47012.1"/>
    <property type="molecule type" value="Genomic_DNA"/>
</dbReference>
<evidence type="ECO:0000313" key="1">
    <source>
        <dbReference type="EMBL" id="EDO47012.1"/>
    </source>
</evidence>
<dbReference type="KEGG" id="nve:5519227"/>
<dbReference type="STRING" id="45351.A7RN60"/>
<dbReference type="InterPro" id="IPR009291">
    <property type="entry name" value="Vps62"/>
</dbReference>
<feature type="non-terminal residue" evidence="1">
    <location>
        <position position="1"/>
    </location>
</feature>
<feature type="non-terminal residue" evidence="1">
    <location>
        <position position="140"/>
    </location>
</feature>
<dbReference type="PANTHER" id="PTHR48174:SF5">
    <property type="entry name" value="VACUOLAR PROTEIN SORTING-ASSOCIATED PROTEIN 62"/>
    <property type="match status" value="1"/>
</dbReference>
<name>A7RN60_NEMVE</name>
<accession>A7RN60</accession>